<feature type="compositionally biased region" description="Low complexity" evidence="1">
    <location>
        <begin position="554"/>
        <end position="568"/>
    </location>
</feature>
<feature type="compositionally biased region" description="Low complexity" evidence="1">
    <location>
        <begin position="613"/>
        <end position="630"/>
    </location>
</feature>
<feature type="compositionally biased region" description="Acidic residues" evidence="1">
    <location>
        <begin position="536"/>
        <end position="553"/>
    </location>
</feature>
<dbReference type="GeneID" id="9680502"/>
<feature type="compositionally biased region" description="Low complexity" evidence="1">
    <location>
        <begin position="183"/>
        <end position="196"/>
    </location>
</feature>
<feature type="region of interest" description="Disordered" evidence="1">
    <location>
        <begin position="711"/>
        <end position="769"/>
    </location>
</feature>
<evidence type="ECO:0000313" key="2">
    <source>
        <dbReference type="EMBL" id="EEH60555.1"/>
    </source>
</evidence>
<feature type="compositionally biased region" description="Gly residues" evidence="1">
    <location>
        <begin position="107"/>
        <end position="116"/>
    </location>
</feature>
<feature type="region of interest" description="Disordered" evidence="1">
    <location>
        <begin position="513"/>
        <end position="698"/>
    </location>
</feature>
<dbReference type="KEGG" id="mpp:MICPUCDRAFT_50915"/>
<feature type="compositionally biased region" description="Acidic residues" evidence="1">
    <location>
        <begin position="513"/>
        <end position="529"/>
    </location>
</feature>
<feature type="region of interest" description="Disordered" evidence="1">
    <location>
        <begin position="44"/>
        <end position="66"/>
    </location>
</feature>
<feature type="compositionally biased region" description="Acidic residues" evidence="1">
    <location>
        <begin position="117"/>
        <end position="127"/>
    </location>
</feature>
<feature type="region of interest" description="Disordered" evidence="1">
    <location>
        <begin position="317"/>
        <end position="362"/>
    </location>
</feature>
<feature type="compositionally biased region" description="Basic residues" evidence="1">
    <location>
        <begin position="257"/>
        <end position="266"/>
    </location>
</feature>
<feature type="compositionally biased region" description="Polar residues" evidence="1">
    <location>
        <begin position="715"/>
        <end position="724"/>
    </location>
</feature>
<organism evidence="3">
    <name type="scientific">Micromonas pusilla (strain CCMP1545)</name>
    <name type="common">Picoplanktonic green alga</name>
    <dbReference type="NCBI Taxonomy" id="564608"/>
    <lineage>
        <taxon>Eukaryota</taxon>
        <taxon>Viridiplantae</taxon>
        <taxon>Chlorophyta</taxon>
        <taxon>Mamiellophyceae</taxon>
        <taxon>Mamiellales</taxon>
        <taxon>Mamiellaceae</taxon>
        <taxon>Micromonas</taxon>
    </lineage>
</organism>
<sequence length="815" mass="85693">MSYDARGFIRRWRRASAPRRRSRCPFESPSAARVNFPDVKDVFGGAREEEEEEEGEEAMIGVDRTPRGATILPASLEDDAEAARARELADCTIEKIANECPADITTPGGGGGGGGDGDGDDASEDELVAARRLAKEAREEFRCHEYFARKTTAALAGARDPVLSSPWSPWSPTEEEEEEEDPSPASSVPSPWAPQTARPPPTTTRGESVRGGRARVGLGRRAGTARDGGDDDQLEEFSPVRWQSARIPSPSPMPPPRRARGRKKKTAGVAVDRGVFVDDDDGDAADAVSFTAALEKSLSFDGVKSGLYELFSRCATEPEPATTATDAATSTDDLTENDAGGDGDASIDSFEDDDDAGSAPGIKAFADISPIAVYRAGQPLRVAAANAVVVVDAAAAAAAAAAEEEDDDASPSRRALFAEAGAEAEEEEDRDRRADDDASPTRTPARDASSSLPPPPSRPPRLAKDRRKSRTRVYDEETELDESVVSAIATRLRMEDVALDDVAEVDVGVDVESELASDAAEEVDSDSDLEFPSMVEVDDDDDDDDDEEDEEDAMPTPTAAFATAVGPTLAPATPRLDPPATRRGLLPPIRGARVAVDENSPLSPPAPLPPSPTAAAVSAAAVGESIVVVVVDDDDSRATEETRIALDAERERTPGSAFGRPGYAAASPSESAESAESSREMTSTSTAASASASASAAGATTAGADAGVFLDDSAARNSSIGNSATKRRGDMTDEMKTYLGLDADGLPREDDSAGKKPTRGTILKFGGAGGSERKQLDFEAIETDANATSEDPRAFTKELRRILAELKSEDAATTR</sequence>
<protein>
    <submittedName>
        <fullName evidence="2">Predicted protein</fullName>
    </submittedName>
</protein>
<evidence type="ECO:0000256" key="1">
    <source>
        <dbReference type="SAM" id="MobiDB-lite"/>
    </source>
</evidence>
<feature type="compositionally biased region" description="Pro residues" evidence="1">
    <location>
        <begin position="602"/>
        <end position="612"/>
    </location>
</feature>
<dbReference type="PANTHER" id="PTHR48125">
    <property type="entry name" value="LP07818P1"/>
    <property type="match status" value="1"/>
</dbReference>
<evidence type="ECO:0000313" key="3">
    <source>
        <dbReference type="Proteomes" id="UP000001876"/>
    </source>
</evidence>
<feature type="region of interest" description="Disordered" evidence="1">
    <location>
        <begin position="101"/>
        <end position="128"/>
    </location>
</feature>
<feature type="compositionally biased region" description="Basic and acidic residues" evidence="1">
    <location>
        <begin position="745"/>
        <end position="754"/>
    </location>
</feature>
<feature type="region of interest" description="Disordered" evidence="1">
    <location>
        <begin position="395"/>
        <end position="481"/>
    </location>
</feature>
<feature type="compositionally biased region" description="Basic and acidic residues" evidence="1">
    <location>
        <begin position="636"/>
        <end position="653"/>
    </location>
</feature>
<dbReference type="AlphaFoldDB" id="C1MJF0"/>
<accession>C1MJF0</accession>
<feature type="compositionally biased region" description="Basic and acidic residues" evidence="1">
    <location>
        <begin position="727"/>
        <end position="736"/>
    </location>
</feature>
<gene>
    <name evidence="2" type="ORF">MICPUCDRAFT_50915</name>
</gene>
<dbReference type="Proteomes" id="UP000001876">
    <property type="component" value="Unassembled WGS sequence"/>
</dbReference>
<feature type="compositionally biased region" description="Acidic residues" evidence="1">
    <location>
        <begin position="48"/>
        <end position="57"/>
    </location>
</feature>
<feature type="compositionally biased region" description="Acidic residues" evidence="1">
    <location>
        <begin position="173"/>
        <end position="182"/>
    </location>
</feature>
<dbReference type="EMBL" id="GG663735">
    <property type="protein sequence ID" value="EEH60555.1"/>
    <property type="molecule type" value="Genomic_DNA"/>
</dbReference>
<feature type="region of interest" description="Disordered" evidence="1">
    <location>
        <begin position="154"/>
        <end position="267"/>
    </location>
</feature>
<feature type="compositionally biased region" description="Low complexity" evidence="1">
    <location>
        <begin position="664"/>
        <end position="698"/>
    </location>
</feature>
<dbReference type="RefSeq" id="XP_003055303.1">
    <property type="nucleotide sequence ID" value="XM_003055257.1"/>
</dbReference>
<reference evidence="2 3" key="1">
    <citation type="journal article" date="2009" name="Science">
        <title>Green evolution and dynamic adaptations revealed by genomes of the marine picoeukaryotes Micromonas.</title>
        <authorList>
            <person name="Worden A.Z."/>
            <person name="Lee J.H."/>
            <person name="Mock T."/>
            <person name="Rouze P."/>
            <person name="Simmons M.P."/>
            <person name="Aerts A.L."/>
            <person name="Allen A.E."/>
            <person name="Cuvelier M.L."/>
            <person name="Derelle E."/>
            <person name="Everett M.V."/>
            <person name="Foulon E."/>
            <person name="Grimwood J."/>
            <person name="Gundlach H."/>
            <person name="Henrissat B."/>
            <person name="Napoli C."/>
            <person name="McDonald S.M."/>
            <person name="Parker M.S."/>
            <person name="Rombauts S."/>
            <person name="Salamov A."/>
            <person name="Von Dassow P."/>
            <person name="Badger J.H."/>
            <person name="Coutinho P.M."/>
            <person name="Demir E."/>
            <person name="Dubchak I."/>
            <person name="Gentemann C."/>
            <person name="Eikrem W."/>
            <person name="Gready J.E."/>
            <person name="John U."/>
            <person name="Lanier W."/>
            <person name="Lindquist E.A."/>
            <person name="Lucas S."/>
            <person name="Mayer K.F."/>
            <person name="Moreau H."/>
            <person name="Not F."/>
            <person name="Otillar R."/>
            <person name="Panaud O."/>
            <person name="Pangilinan J."/>
            <person name="Paulsen I."/>
            <person name="Piegu B."/>
            <person name="Poliakov A."/>
            <person name="Robbens S."/>
            <person name="Schmutz J."/>
            <person name="Toulza E."/>
            <person name="Wyss T."/>
            <person name="Zelensky A."/>
            <person name="Zhou K."/>
            <person name="Armbrust E.V."/>
            <person name="Bhattacharya D."/>
            <person name="Goodenough U.W."/>
            <person name="Van de Peer Y."/>
            <person name="Grigoriev I.V."/>
        </authorList>
    </citation>
    <scope>NUCLEOTIDE SEQUENCE [LARGE SCALE GENOMIC DNA]</scope>
    <source>
        <strain evidence="2 3">CCMP1545</strain>
    </source>
</reference>
<feature type="compositionally biased region" description="Low complexity" evidence="1">
    <location>
        <begin position="317"/>
        <end position="332"/>
    </location>
</feature>
<proteinExistence type="predicted"/>
<name>C1MJF0_MICPC</name>
<keyword evidence="3" id="KW-1185">Reference proteome</keyword>
<dbReference type="PANTHER" id="PTHR48125:SF10">
    <property type="entry name" value="OS12G0136300 PROTEIN"/>
    <property type="match status" value="1"/>
</dbReference>